<proteinExistence type="predicted"/>
<comment type="caution">
    <text evidence="2">The sequence shown here is derived from an EMBL/GenBank/DDBJ whole genome shotgun (WGS) entry which is preliminary data.</text>
</comment>
<sequence length="67" mass="7999">MVTKESHELLQRELKATKEAFENYKKENNKKLLELMKEIDEERKLGVQSNVEIARIRKLAEEQWVGK</sequence>
<reference evidence="2" key="1">
    <citation type="submission" date="2020-06" db="EMBL/GenBank/DDBJ databases">
        <title>Draft genome of Bugula neritina, a colonial animal packing powerful symbionts and potential medicines.</title>
        <authorList>
            <person name="Rayko M."/>
        </authorList>
    </citation>
    <scope>NUCLEOTIDE SEQUENCE [LARGE SCALE GENOMIC DNA]</scope>
    <source>
        <strain evidence="2">Kwan_BN1</strain>
    </source>
</reference>
<dbReference type="AlphaFoldDB" id="A0A7J7IVE9"/>
<protein>
    <submittedName>
        <fullName evidence="2">Uncharacterized protein</fullName>
    </submittedName>
</protein>
<evidence type="ECO:0000313" key="2">
    <source>
        <dbReference type="EMBL" id="KAF6017879.1"/>
    </source>
</evidence>
<accession>A0A7J7IVE9</accession>
<gene>
    <name evidence="2" type="ORF">EB796_023818</name>
</gene>
<evidence type="ECO:0000256" key="1">
    <source>
        <dbReference type="SAM" id="Coils"/>
    </source>
</evidence>
<keyword evidence="3" id="KW-1185">Reference proteome</keyword>
<name>A0A7J7IVE9_BUGNE</name>
<dbReference type="EMBL" id="VXIV02003353">
    <property type="protein sequence ID" value="KAF6017879.1"/>
    <property type="molecule type" value="Genomic_DNA"/>
</dbReference>
<organism evidence="2 3">
    <name type="scientific">Bugula neritina</name>
    <name type="common">Brown bryozoan</name>
    <name type="synonym">Sertularia neritina</name>
    <dbReference type="NCBI Taxonomy" id="10212"/>
    <lineage>
        <taxon>Eukaryota</taxon>
        <taxon>Metazoa</taxon>
        <taxon>Spiralia</taxon>
        <taxon>Lophotrochozoa</taxon>
        <taxon>Bryozoa</taxon>
        <taxon>Gymnolaemata</taxon>
        <taxon>Cheilostomatida</taxon>
        <taxon>Flustrina</taxon>
        <taxon>Buguloidea</taxon>
        <taxon>Bugulidae</taxon>
        <taxon>Bugula</taxon>
    </lineage>
</organism>
<feature type="coiled-coil region" evidence="1">
    <location>
        <begin position="7"/>
        <end position="45"/>
    </location>
</feature>
<dbReference type="Proteomes" id="UP000593567">
    <property type="component" value="Unassembled WGS sequence"/>
</dbReference>
<evidence type="ECO:0000313" key="3">
    <source>
        <dbReference type="Proteomes" id="UP000593567"/>
    </source>
</evidence>
<keyword evidence="1" id="KW-0175">Coiled coil</keyword>